<dbReference type="Proteomes" id="UP000494206">
    <property type="component" value="Unassembled WGS sequence"/>
</dbReference>
<proteinExistence type="predicted"/>
<name>A0A8S1FAS0_9PELO</name>
<evidence type="ECO:0000259" key="3">
    <source>
        <dbReference type="Pfam" id="PF00135"/>
    </source>
</evidence>
<dbReference type="Gene3D" id="3.40.50.1820">
    <property type="entry name" value="alpha/beta hydrolase"/>
    <property type="match status" value="1"/>
</dbReference>
<keyword evidence="1" id="KW-1133">Transmembrane helix</keyword>
<protein>
    <recommendedName>
        <fullName evidence="3">Carboxylesterase type B domain-containing protein</fullName>
    </recommendedName>
</protein>
<dbReference type="OrthoDB" id="19653at2759"/>
<evidence type="ECO:0000256" key="1">
    <source>
        <dbReference type="SAM" id="Phobius"/>
    </source>
</evidence>
<gene>
    <name evidence="4" type="ORF">CBOVIS_LOCUS11112</name>
</gene>
<feature type="chain" id="PRO_5035781917" description="Carboxylesterase type B domain-containing protein" evidence="2">
    <location>
        <begin position="20"/>
        <end position="585"/>
    </location>
</feature>
<feature type="domain" description="Carboxylesterase type B" evidence="3">
    <location>
        <begin position="385"/>
        <end position="493"/>
    </location>
</feature>
<keyword evidence="5" id="KW-1185">Reference proteome</keyword>
<keyword evidence="1" id="KW-0812">Transmembrane</keyword>
<comment type="caution">
    <text evidence="4">The sequence shown here is derived from an EMBL/GenBank/DDBJ whole genome shotgun (WGS) entry which is preliminary data.</text>
</comment>
<organism evidence="4 5">
    <name type="scientific">Caenorhabditis bovis</name>
    <dbReference type="NCBI Taxonomy" id="2654633"/>
    <lineage>
        <taxon>Eukaryota</taxon>
        <taxon>Metazoa</taxon>
        <taxon>Ecdysozoa</taxon>
        <taxon>Nematoda</taxon>
        <taxon>Chromadorea</taxon>
        <taxon>Rhabditida</taxon>
        <taxon>Rhabditina</taxon>
        <taxon>Rhabditomorpha</taxon>
        <taxon>Rhabditoidea</taxon>
        <taxon>Rhabditidae</taxon>
        <taxon>Peloderinae</taxon>
        <taxon>Caenorhabditis</taxon>
    </lineage>
</organism>
<evidence type="ECO:0000256" key="2">
    <source>
        <dbReference type="SAM" id="SignalP"/>
    </source>
</evidence>
<keyword evidence="2" id="KW-0732">Signal</keyword>
<evidence type="ECO:0000313" key="4">
    <source>
        <dbReference type="EMBL" id="CAB3409459.1"/>
    </source>
</evidence>
<dbReference type="Pfam" id="PF00135">
    <property type="entry name" value="COesterase"/>
    <property type="match status" value="2"/>
</dbReference>
<feature type="domain" description="Carboxylesterase type B" evidence="3">
    <location>
        <begin position="20"/>
        <end position="372"/>
    </location>
</feature>
<dbReference type="EMBL" id="CADEPM010000008">
    <property type="protein sequence ID" value="CAB3409459.1"/>
    <property type="molecule type" value="Genomic_DNA"/>
</dbReference>
<dbReference type="InterPro" id="IPR002018">
    <property type="entry name" value="CarbesteraseB"/>
</dbReference>
<feature type="transmembrane region" description="Helical" evidence="1">
    <location>
        <begin position="542"/>
        <end position="563"/>
    </location>
</feature>
<dbReference type="PANTHER" id="PTHR45580">
    <property type="entry name" value="PROTEIN CBG05369"/>
    <property type="match status" value="1"/>
</dbReference>
<dbReference type="SUPFAM" id="SSF53474">
    <property type="entry name" value="alpha/beta-Hydrolases"/>
    <property type="match status" value="1"/>
</dbReference>
<dbReference type="InterPro" id="IPR029058">
    <property type="entry name" value="AB_hydrolase_fold"/>
</dbReference>
<evidence type="ECO:0000313" key="5">
    <source>
        <dbReference type="Proteomes" id="UP000494206"/>
    </source>
</evidence>
<accession>A0A8S1FAS0</accession>
<dbReference type="PANTHER" id="PTHR45580:SF9">
    <property type="entry name" value="CARBOXYLESTERASE TYPE B DOMAIN-CONTAINING PROTEIN"/>
    <property type="match status" value="1"/>
</dbReference>
<reference evidence="4 5" key="1">
    <citation type="submission" date="2020-04" db="EMBL/GenBank/DDBJ databases">
        <authorList>
            <person name="Laetsch R D."/>
            <person name="Stevens L."/>
            <person name="Kumar S."/>
            <person name="Blaxter L. M."/>
        </authorList>
    </citation>
    <scope>NUCLEOTIDE SEQUENCE [LARGE SCALE GENOMIC DNA]</scope>
</reference>
<sequence length="585" mass="67513">MSLLVVLLFLPFLSFNSECRILRIDKGKIEGAERVFEGNRYYLFKRIPFAAPPLGKLRFQKAADVKNWKNVWNSTEYGPACMSNSSVTKSPQKWVDEDCLHTNVFTSQACLTKKNCPVAFYIHGGGMNYDSAVMFNDTMLLKTFVSKDIVLVISAFRLGIFSHFIVNDQSVAPHNIGVFDILKGLHFVHDNIKHFGGDPNRVTLFGHSFGASVAGLMGFSPAVDPQNKLFHQIVCMSPAISFYPLRTAIQNTYEFAKQINCSPPKKLSQKSGEQFMLECLQSKDQMELLQMQHKLDDSGAAKFLGLIQTLPLFEGNIAYEAFKKPKKLALLTGTTRQEFERSLHQLPVGNLIDFKNQVEVDSKYRKDLKNGNTKFNYTDDTLEVMITSRVIANKFSEPGSKAFMYQYLYPKHNHHTDDLAFIMGVHAFEQDENEQVLAELYPKYFTNFVKYGNPDKDWKPTNQLTRNYFAIDWNSTSGLRPHMEDYYEKEVSKYWLDDMKVYDKYITAKKVENRINIFEIHKKIQKVSVRSLETYHQTSNFYNYWILVGLIFVLGIIVGRYTCRSKRNVYIRLNGYDYQEVVKPF</sequence>
<feature type="signal peptide" evidence="2">
    <location>
        <begin position="1"/>
        <end position="19"/>
    </location>
</feature>
<dbReference type="AlphaFoldDB" id="A0A8S1FAS0"/>
<keyword evidence="1" id="KW-0472">Membrane</keyword>